<gene>
    <name evidence="4" type="ORF">KDK92_11895</name>
</gene>
<dbReference type="SUPFAM" id="SSF56042">
    <property type="entry name" value="PurM C-terminal domain-like"/>
    <property type="match status" value="1"/>
</dbReference>
<dbReference type="SUPFAM" id="SSF55326">
    <property type="entry name" value="PurM N-terminal domain-like"/>
    <property type="match status" value="1"/>
</dbReference>
<dbReference type="PANTHER" id="PTHR30303:SF4">
    <property type="entry name" value="HYDROGENASE EXPRESSION_FORMATION PROTEIN HYPE"/>
    <property type="match status" value="1"/>
</dbReference>
<evidence type="ECO:0000259" key="2">
    <source>
        <dbReference type="Pfam" id="PF00586"/>
    </source>
</evidence>
<dbReference type="RefSeq" id="WP_250859467.1">
    <property type="nucleotide sequence ID" value="NZ_JAGSOJ010000002.1"/>
</dbReference>
<dbReference type="PIRSF" id="PIRSF005644">
    <property type="entry name" value="Hdrgns_mtr_HypE"/>
    <property type="match status" value="1"/>
</dbReference>
<evidence type="ECO:0000313" key="5">
    <source>
        <dbReference type="Proteomes" id="UP001056429"/>
    </source>
</evidence>
<evidence type="ECO:0000256" key="1">
    <source>
        <dbReference type="ARBA" id="ARBA00006243"/>
    </source>
</evidence>
<dbReference type="InterPro" id="IPR036676">
    <property type="entry name" value="PurM-like_C_sf"/>
</dbReference>
<sequence>MKEGKLNWDDLTELISQNRGYQRDEVRVKSGVGEDCTVITFGDEECVLSTDPITGAEEGIGKIAFNINMNDIASSGAEPVGILVTILAPVGTSYEKIIKVMNEIHTEAVEHKVEIIGGHTEITSAVNRMVVSCTAIGKNKKGDSVATKGCELGDSIVVTKELCLEGTAILAFDYKEKIDGVIHEDKIKEAQGYADKLSVLREGRIAMEFGVSSMHDITEGGLLGALWEVIEAAGKGFRVNRESLPITDVTAEFCEIFKVDPLKFISSGSMLITCKDGEGLIERLKENGIKGTIIGKVTGENGILVDNEKEIIVEAPESDELFKIEV</sequence>
<evidence type="ECO:0000259" key="3">
    <source>
        <dbReference type="Pfam" id="PF02769"/>
    </source>
</evidence>
<dbReference type="CDD" id="cd06061">
    <property type="entry name" value="PurM-like1"/>
    <property type="match status" value="1"/>
</dbReference>
<dbReference type="InterPro" id="IPR011854">
    <property type="entry name" value="HypE"/>
</dbReference>
<protein>
    <submittedName>
        <fullName evidence="4">AIR synthase family protein</fullName>
    </submittedName>
</protein>
<dbReference type="InterPro" id="IPR036921">
    <property type="entry name" value="PurM-like_N_sf"/>
</dbReference>
<reference evidence="4" key="1">
    <citation type="journal article" date="2021" name="mSystems">
        <title>Bacteria and Archaea Synergistically Convert Glycine Betaine to Biogenic Methane in the Formosa Cold Seep of the South China Sea.</title>
        <authorList>
            <person name="Li L."/>
            <person name="Zhang W."/>
            <person name="Zhang S."/>
            <person name="Song L."/>
            <person name="Sun Q."/>
            <person name="Zhang H."/>
            <person name="Xiang H."/>
            <person name="Dong X."/>
        </authorList>
    </citation>
    <scope>NUCLEOTIDE SEQUENCE</scope>
    <source>
        <strain evidence="4">ZWT</strain>
    </source>
</reference>
<proteinExistence type="inferred from homology"/>
<feature type="domain" description="PurM-like N-terminal" evidence="2">
    <location>
        <begin position="33"/>
        <end position="138"/>
    </location>
</feature>
<dbReference type="Gene3D" id="3.90.650.10">
    <property type="entry name" value="PurM-like C-terminal domain"/>
    <property type="match status" value="1"/>
</dbReference>
<dbReference type="AlphaFoldDB" id="A0A9J6P4A9"/>
<accession>A0A9J6P4A9</accession>
<keyword evidence="5" id="KW-1185">Reference proteome</keyword>
<dbReference type="GO" id="GO:0051604">
    <property type="term" value="P:protein maturation"/>
    <property type="evidence" value="ECO:0007669"/>
    <property type="project" value="TreeGrafter"/>
</dbReference>
<organism evidence="4 5">
    <name type="scientific">Oceanirhabdus seepicola</name>
    <dbReference type="NCBI Taxonomy" id="2828781"/>
    <lineage>
        <taxon>Bacteria</taxon>
        <taxon>Bacillati</taxon>
        <taxon>Bacillota</taxon>
        <taxon>Clostridia</taxon>
        <taxon>Eubacteriales</taxon>
        <taxon>Clostridiaceae</taxon>
        <taxon>Oceanirhabdus</taxon>
    </lineage>
</organism>
<comment type="caution">
    <text evidence="4">The sequence shown here is derived from an EMBL/GenBank/DDBJ whole genome shotgun (WGS) entry which is preliminary data.</text>
</comment>
<dbReference type="Pfam" id="PF02769">
    <property type="entry name" value="AIRS_C"/>
    <property type="match status" value="1"/>
</dbReference>
<dbReference type="Pfam" id="PF00586">
    <property type="entry name" value="AIRS"/>
    <property type="match status" value="1"/>
</dbReference>
<reference evidence="4" key="2">
    <citation type="submission" date="2021-04" db="EMBL/GenBank/DDBJ databases">
        <authorList>
            <person name="Dong X."/>
        </authorList>
    </citation>
    <scope>NUCLEOTIDE SEQUENCE</scope>
    <source>
        <strain evidence="4">ZWT</strain>
    </source>
</reference>
<dbReference type="InterPro" id="IPR010918">
    <property type="entry name" value="PurM-like_C_dom"/>
</dbReference>
<dbReference type="Proteomes" id="UP001056429">
    <property type="component" value="Unassembled WGS sequence"/>
</dbReference>
<name>A0A9J6P4A9_9CLOT</name>
<feature type="domain" description="PurM-like C-terminal" evidence="3">
    <location>
        <begin position="153"/>
        <end position="302"/>
    </location>
</feature>
<dbReference type="PANTHER" id="PTHR30303">
    <property type="entry name" value="HYDROGENASE ISOENZYMES FORMATION PROTEIN HYPE"/>
    <property type="match status" value="1"/>
</dbReference>
<dbReference type="InterPro" id="IPR016188">
    <property type="entry name" value="PurM-like_N"/>
</dbReference>
<dbReference type="Gene3D" id="3.30.1330.10">
    <property type="entry name" value="PurM-like, N-terminal domain"/>
    <property type="match status" value="1"/>
</dbReference>
<evidence type="ECO:0000313" key="4">
    <source>
        <dbReference type="EMBL" id="MCM1990432.1"/>
    </source>
</evidence>
<comment type="similarity">
    <text evidence="1">Belongs to the HypE family.</text>
</comment>
<dbReference type="EMBL" id="JAGSOJ010000002">
    <property type="protein sequence ID" value="MCM1990432.1"/>
    <property type="molecule type" value="Genomic_DNA"/>
</dbReference>